<name>A0AAV2HPX7_LYMST</name>
<proteinExistence type="predicted"/>
<feature type="chain" id="PRO_5043920648" evidence="1">
    <location>
        <begin position="30"/>
        <end position="137"/>
    </location>
</feature>
<keyword evidence="1" id="KW-0732">Signal</keyword>
<evidence type="ECO:0000313" key="3">
    <source>
        <dbReference type="Proteomes" id="UP001497497"/>
    </source>
</evidence>
<feature type="signal peptide" evidence="1">
    <location>
        <begin position="1"/>
        <end position="29"/>
    </location>
</feature>
<comment type="caution">
    <text evidence="2">The sequence shown here is derived from an EMBL/GenBank/DDBJ whole genome shotgun (WGS) entry which is preliminary data.</text>
</comment>
<sequence>MTVSDTSFDRLSFYLLVLLVLGALRVSDGESAAVEPWHCLETINKCLRESGYKEQIDCLRRFTCPDDVDESMRQKYINETIKEKSEIEWRRNIDAGDVAHAYMKADGATSNAPGLAPSIVISGWGLRQMLIHSLLFI</sequence>
<protein>
    <submittedName>
        <fullName evidence="2">Uncharacterized protein</fullName>
    </submittedName>
</protein>
<accession>A0AAV2HPX7</accession>
<keyword evidence="3" id="KW-1185">Reference proteome</keyword>
<gene>
    <name evidence="2" type="ORF">GSLYS_00008191001</name>
</gene>
<dbReference type="AlphaFoldDB" id="A0AAV2HPX7"/>
<evidence type="ECO:0000256" key="1">
    <source>
        <dbReference type="SAM" id="SignalP"/>
    </source>
</evidence>
<reference evidence="2 3" key="1">
    <citation type="submission" date="2024-04" db="EMBL/GenBank/DDBJ databases">
        <authorList>
            <consortium name="Genoscope - CEA"/>
            <person name="William W."/>
        </authorList>
    </citation>
    <scope>NUCLEOTIDE SEQUENCE [LARGE SCALE GENOMIC DNA]</scope>
</reference>
<evidence type="ECO:0000313" key="2">
    <source>
        <dbReference type="EMBL" id="CAL1534231.1"/>
    </source>
</evidence>
<organism evidence="2 3">
    <name type="scientific">Lymnaea stagnalis</name>
    <name type="common">Great pond snail</name>
    <name type="synonym">Helix stagnalis</name>
    <dbReference type="NCBI Taxonomy" id="6523"/>
    <lineage>
        <taxon>Eukaryota</taxon>
        <taxon>Metazoa</taxon>
        <taxon>Spiralia</taxon>
        <taxon>Lophotrochozoa</taxon>
        <taxon>Mollusca</taxon>
        <taxon>Gastropoda</taxon>
        <taxon>Heterobranchia</taxon>
        <taxon>Euthyneura</taxon>
        <taxon>Panpulmonata</taxon>
        <taxon>Hygrophila</taxon>
        <taxon>Lymnaeoidea</taxon>
        <taxon>Lymnaeidae</taxon>
        <taxon>Lymnaea</taxon>
    </lineage>
</organism>
<dbReference type="EMBL" id="CAXITT010000165">
    <property type="protein sequence ID" value="CAL1534231.1"/>
    <property type="molecule type" value="Genomic_DNA"/>
</dbReference>
<dbReference type="Proteomes" id="UP001497497">
    <property type="component" value="Unassembled WGS sequence"/>
</dbReference>